<gene>
    <name evidence="1" type="ORF">O0S08_07760</name>
</gene>
<dbReference type="SUPFAM" id="SSF82171">
    <property type="entry name" value="DPP6 N-terminal domain-like"/>
    <property type="match status" value="1"/>
</dbReference>
<protein>
    <recommendedName>
        <fullName evidence="3">WD40-like Beta Propeller Repeat</fullName>
    </recommendedName>
</protein>
<proteinExistence type="predicted"/>
<dbReference type="Gene3D" id="2.120.10.30">
    <property type="entry name" value="TolB, C-terminal domain"/>
    <property type="match status" value="1"/>
</dbReference>
<dbReference type="RefSeq" id="WP_269038387.1">
    <property type="nucleotide sequence ID" value="NZ_CP114040.1"/>
</dbReference>
<evidence type="ECO:0000313" key="2">
    <source>
        <dbReference type="Proteomes" id="UP001164459"/>
    </source>
</evidence>
<reference evidence="1" key="1">
    <citation type="submission" date="2022-11" db="EMBL/GenBank/DDBJ databases">
        <title>Minimal conservation of predation-associated metabolite biosynthetic gene clusters underscores biosynthetic potential of Myxococcota including descriptions for ten novel species: Archangium lansinium sp. nov., Myxococcus landrumus sp. nov., Nannocystis bai.</title>
        <authorList>
            <person name="Ahearne A."/>
            <person name="Stevens C."/>
            <person name="Dowd S."/>
        </authorList>
    </citation>
    <scope>NUCLEOTIDE SEQUENCE</scope>
    <source>
        <strain evidence="1">Fl3</strain>
    </source>
</reference>
<name>A0ABY7H9T8_9BACT</name>
<evidence type="ECO:0000313" key="1">
    <source>
        <dbReference type="EMBL" id="WAS96045.1"/>
    </source>
</evidence>
<evidence type="ECO:0008006" key="3">
    <source>
        <dbReference type="Google" id="ProtNLM"/>
    </source>
</evidence>
<keyword evidence="2" id="KW-1185">Reference proteome</keyword>
<dbReference type="Proteomes" id="UP001164459">
    <property type="component" value="Chromosome"/>
</dbReference>
<accession>A0ABY7H9T8</accession>
<sequence length="611" mass="64384">MLRRGHLGKVAALAGVLVVVLGATWWSAWRRGIGRAEADDRVLVVNASGTRYRPSLAGWGFEAQEGRMPELLEELQRTLPGAAETGAAAALKLADWAGFAYVAFEEPAVVDFSGVDIAGGLPTFAPHHRFAVVSAGDRASPHVLTVNPPPSPARQGPELDLLAALFAQEALAELTRADVAASKEVVELRDRVQAGILALEAIPAAEVAIEGIETRARATLNDREQLEPRPDLLGTVHESAIPTPLADGGLLLLVRAVRFSDSFSGRLDIDPIARWLYVPPGADPRTGRVQCTSLAGGTFDDSIGRAEVVASPEGDALLIAAGGRAQLFRLAGEGCRFDLLGEISVPLAPAEMGRPHRSGAVARADRTSGEGTVYLVKPNDEAPHELVRARSIFTVPTWLADDALAAIESPGKAGLRDSLILLATAHPDRALRVDAARFDGSSGITQIAAAPPGPSGPRLLVTTTGDQGQRLFRVDLPAPVPALVAAAAARVNMKGQPAAVRDGTQSLVVTLTDTAGWTFAPLTPNVDVTSPAVAPDGRFVAFASDSRFTGRHEIVVVPLAGGPMRTLTHNDLDDHGPRFSADGRSLVFTTTFPIDRTRWTLTAARSLPTPQ</sequence>
<dbReference type="EMBL" id="CP114040">
    <property type="protein sequence ID" value="WAS96045.1"/>
    <property type="molecule type" value="Genomic_DNA"/>
</dbReference>
<organism evidence="1 2">
    <name type="scientific">Nannocystis punicea</name>
    <dbReference type="NCBI Taxonomy" id="2995304"/>
    <lineage>
        <taxon>Bacteria</taxon>
        <taxon>Pseudomonadati</taxon>
        <taxon>Myxococcota</taxon>
        <taxon>Polyangia</taxon>
        <taxon>Nannocystales</taxon>
        <taxon>Nannocystaceae</taxon>
        <taxon>Nannocystis</taxon>
    </lineage>
</organism>
<dbReference type="InterPro" id="IPR011042">
    <property type="entry name" value="6-blade_b-propeller_TolB-like"/>
</dbReference>
<dbReference type="Pfam" id="PF07676">
    <property type="entry name" value="PD40"/>
    <property type="match status" value="2"/>
</dbReference>
<dbReference type="InterPro" id="IPR011659">
    <property type="entry name" value="WD40"/>
</dbReference>